<dbReference type="PROSITE" id="PS00092">
    <property type="entry name" value="N6_MTASE"/>
    <property type="match status" value="1"/>
</dbReference>
<proteinExistence type="predicted"/>
<dbReference type="InterPro" id="IPR029063">
    <property type="entry name" value="SAM-dependent_MTases_sf"/>
</dbReference>
<protein>
    <submittedName>
        <fullName evidence="1">RNA MTase</fullName>
    </submittedName>
</protein>
<name>A0A410N6V0_HFTV1</name>
<dbReference type="EMBL" id="MG550112">
    <property type="protein sequence ID" value="QAS68901.1"/>
    <property type="molecule type" value="Genomic_DNA"/>
</dbReference>
<keyword evidence="2" id="KW-1185">Reference proteome</keyword>
<accession>A0A410N6V0</accession>
<dbReference type="SUPFAM" id="SSF53335">
    <property type="entry name" value="S-adenosyl-L-methionine-dependent methyltransferases"/>
    <property type="match status" value="1"/>
</dbReference>
<dbReference type="Proteomes" id="UP000289930">
    <property type="component" value="Segment"/>
</dbReference>
<sequence length="153" mass="17838">MATYNGSTTYRPGWNDPQDVQRWIADELCIGKTLVFPSGRTTIGDVRADVDGELDPDVIADLHNPLETFDEQSFDTVYCDPPYSFYSEPHKNWLFPLWRVARERLILQTPRQRVQIPRSEKSWHIAEPKPGSPQTNVWLFQVFDRTSSRLDHF</sequence>
<dbReference type="GO" id="GO:0003676">
    <property type="term" value="F:nucleic acid binding"/>
    <property type="evidence" value="ECO:0007669"/>
    <property type="project" value="InterPro"/>
</dbReference>
<dbReference type="GO" id="GO:0008168">
    <property type="term" value="F:methyltransferase activity"/>
    <property type="evidence" value="ECO:0007669"/>
    <property type="project" value="InterPro"/>
</dbReference>
<reference evidence="1" key="1">
    <citation type="journal article" date="2019" name="Environ. Microbiol.">
        <title>Novel haloarchaeal viruses from Lake Retba infecting Haloferax and Halorubrum species.</title>
        <authorList>
            <person name="Mizuno C.M."/>
            <person name="Prajapati B."/>
            <person name="Lucas-Staat S."/>
            <person name="Sime-Ngando T."/>
            <person name="Forterre P."/>
            <person name="Bamford D.H."/>
            <person name="Prangishvili D."/>
            <person name="Krupovic M."/>
            <person name="Oksanen H.M."/>
        </authorList>
    </citation>
    <scope>NUCLEOTIDE SEQUENCE</scope>
</reference>
<evidence type="ECO:0000313" key="2">
    <source>
        <dbReference type="Proteomes" id="UP000289930"/>
    </source>
</evidence>
<dbReference type="GO" id="GO:0032259">
    <property type="term" value="P:methylation"/>
    <property type="evidence" value="ECO:0007669"/>
    <property type="project" value="InterPro"/>
</dbReference>
<dbReference type="InterPro" id="IPR002052">
    <property type="entry name" value="DNA_methylase_N6_adenine_CS"/>
</dbReference>
<organism evidence="1">
    <name type="scientific">Haloferax tailed virus 1</name>
    <name type="common">HFTV1</name>
    <dbReference type="NCBI Taxonomy" id="2507575"/>
    <lineage>
        <taxon>Viruses</taxon>
        <taxon>Duplodnaviria</taxon>
        <taxon>Heunggongvirae</taxon>
        <taxon>Uroviricota</taxon>
        <taxon>Caudoviricetes</taxon>
        <taxon>Kirjokansivirales</taxon>
        <taxon>Haloferuviridae</taxon>
        <taxon>Retbasiphovirus</taxon>
        <taxon>Retbasiphovirus hantatum</taxon>
        <taxon>Retbasiphovirus HFTV1</taxon>
    </lineage>
</organism>
<evidence type="ECO:0000313" key="1">
    <source>
        <dbReference type="EMBL" id="QAS68901.1"/>
    </source>
</evidence>
<gene>
    <name evidence="1" type="ORF">HFTV1-gp68</name>
</gene>